<keyword evidence="14" id="KW-1185">Reference proteome</keyword>
<keyword evidence="7 10" id="KW-0539">Nucleus</keyword>
<dbReference type="SMART" id="SM01019">
    <property type="entry name" value="B3"/>
    <property type="match status" value="1"/>
</dbReference>
<comment type="subcellular location">
    <subcellularLocation>
        <location evidence="1 10">Nucleus</location>
    </subcellularLocation>
</comment>
<evidence type="ECO:0000256" key="10">
    <source>
        <dbReference type="RuleBase" id="RU004561"/>
    </source>
</evidence>
<dbReference type="Pfam" id="PF02362">
    <property type="entry name" value="B3"/>
    <property type="match status" value="1"/>
</dbReference>
<keyword evidence="8 10" id="KW-0927">Auxin signaling pathway</keyword>
<dbReference type="InterPro" id="IPR003340">
    <property type="entry name" value="B3_DNA-bd"/>
</dbReference>
<dbReference type="GO" id="GO:0007389">
    <property type="term" value="P:pattern specification process"/>
    <property type="evidence" value="ECO:0007669"/>
    <property type="project" value="UniProtKB-ARBA"/>
</dbReference>
<dbReference type="Pfam" id="PF06507">
    <property type="entry name" value="ARF_AD"/>
    <property type="match status" value="1"/>
</dbReference>
<comment type="function">
    <text evidence="9">Auxin response factors (ARFs) are transcriptional factors that bind specifically to the DNA sequence 5'-TGTCTC-3' found in the auxin-responsive promoter elements (AuxREs). Could act as transcriptional activator or repressor. Formation of heterodimers with Aux/IAA proteins may alter their ability to modulate early auxin response genes expression.</text>
</comment>
<protein>
    <recommendedName>
        <fullName evidence="10">Auxin response factor</fullName>
    </recommendedName>
</protein>
<organism evidence="13 14">
    <name type="scientific">Sesamum alatum</name>
    <dbReference type="NCBI Taxonomy" id="300844"/>
    <lineage>
        <taxon>Eukaryota</taxon>
        <taxon>Viridiplantae</taxon>
        <taxon>Streptophyta</taxon>
        <taxon>Embryophyta</taxon>
        <taxon>Tracheophyta</taxon>
        <taxon>Spermatophyta</taxon>
        <taxon>Magnoliopsida</taxon>
        <taxon>eudicotyledons</taxon>
        <taxon>Gunneridae</taxon>
        <taxon>Pentapetalae</taxon>
        <taxon>asterids</taxon>
        <taxon>lamiids</taxon>
        <taxon>Lamiales</taxon>
        <taxon>Pedaliaceae</taxon>
        <taxon>Sesamum</taxon>
    </lineage>
</organism>
<dbReference type="InterPro" id="IPR010525">
    <property type="entry name" value="ARF_dom"/>
</dbReference>
<reference evidence="13" key="2">
    <citation type="journal article" date="2024" name="Plant">
        <title>Genomic evolution and insights into agronomic trait innovations of Sesamum species.</title>
        <authorList>
            <person name="Miao H."/>
            <person name="Wang L."/>
            <person name="Qu L."/>
            <person name="Liu H."/>
            <person name="Sun Y."/>
            <person name="Le M."/>
            <person name="Wang Q."/>
            <person name="Wei S."/>
            <person name="Zheng Y."/>
            <person name="Lin W."/>
            <person name="Duan Y."/>
            <person name="Cao H."/>
            <person name="Xiong S."/>
            <person name="Wang X."/>
            <person name="Wei L."/>
            <person name="Li C."/>
            <person name="Ma Q."/>
            <person name="Ju M."/>
            <person name="Zhao R."/>
            <person name="Li G."/>
            <person name="Mu C."/>
            <person name="Tian Q."/>
            <person name="Mei H."/>
            <person name="Zhang T."/>
            <person name="Gao T."/>
            <person name="Zhang H."/>
        </authorList>
    </citation>
    <scope>NUCLEOTIDE SEQUENCE</scope>
    <source>
        <strain evidence="13">3651</strain>
    </source>
</reference>
<dbReference type="GO" id="GO:0009734">
    <property type="term" value="P:auxin-activated signaling pathway"/>
    <property type="evidence" value="ECO:0007669"/>
    <property type="project" value="UniProtKB-KW"/>
</dbReference>
<comment type="caution">
    <text evidence="13">The sequence shown here is derived from an EMBL/GenBank/DDBJ whole genome shotgun (WGS) entry which is preliminary data.</text>
</comment>
<sequence length="658" mass="72596">MINVMNQVEKFLDPQLWHACAGGMAQIPPINSKVYYFPQGHSEHANKPVNFLEFPRIPPLIPCRVSSISYLADSKTDEVFAKMRLVPLGRNECDVDDEGGLVGFSKNEEKEKPNSFAKTLTQSDANNGGGFSVPRYCAETIFPRLDYSAEPPVQTILARDVHGEVWKFRHIYRGTPRRHLLTTGWSNFVNQKKLVAGDSIVFLRTENGDLCVGIQRAKTGIGCGPEVSSGWSTGAAANCASSLYKGFSGFATESGSLCIGSVKKRNGNCDSGARERGNVSAESVIEAASLAASGRPFEVVYYPRASTPEFVVRASAVRTAMRIQWCAGMRFKMAFETEDSSRISWFMGTVSSVQVDDPVHWPNSPWRLLQVAWDEPELLQNVKRVSPWLVELVSHIPLSPFSPPRKRPRPPEFPVGQLQMPTTLLRNPLSPSSPLCCLPDNISSGIQGARHAQFLLSSSDPHFNNLHPFNFKPLRLENSNLDAISCSLKTKRSTLDLNKNDETKAPVFLLFGQPILTEQQISRSCSMDTEENMGNVSNGSGSAIIQNSPPEACSDGECPRFKDQKLELGLETTHCKVFLQSEDVGRTLDLSILSSYEELYRKLASMFGLQRSDASTSVVYSDAAGATRHTGDVPFGDFTKNARRLTILIESGSENRRS</sequence>
<evidence type="ECO:0000256" key="7">
    <source>
        <dbReference type="ARBA" id="ARBA00023242"/>
    </source>
</evidence>
<dbReference type="GO" id="GO:0051301">
    <property type="term" value="P:cell division"/>
    <property type="evidence" value="ECO:0007669"/>
    <property type="project" value="UniProtKB-ARBA"/>
</dbReference>
<dbReference type="Gene3D" id="2.40.330.10">
    <property type="entry name" value="DNA-binding pseudobarrel domain"/>
    <property type="match status" value="1"/>
</dbReference>
<dbReference type="PANTHER" id="PTHR31384">
    <property type="entry name" value="AUXIN RESPONSE FACTOR 4-RELATED"/>
    <property type="match status" value="1"/>
</dbReference>
<dbReference type="PANTHER" id="PTHR31384:SF160">
    <property type="entry name" value="AUXIN RESPONSE FACTOR 16"/>
    <property type="match status" value="1"/>
</dbReference>
<dbReference type="Proteomes" id="UP001293254">
    <property type="component" value="Unassembled WGS sequence"/>
</dbReference>
<dbReference type="GO" id="GO:0003677">
    <property type="term" value="F:DNA binding"/>
    <property type="evidence" value="ECO:0007669"/>
    <property type="project" value="UniProtKB-KW"/>
</dbReference>
<reference evidence="13" key="1">
    <citation type="submission" date="2020-06" db="EMBL/GenBank/DDBJ databases">
        <authorList>
            <person name="Li T."/>
            <person name="Hu X."/>
            <person name="Zhang T."/>
            <person name="Song X."/>
            <person name="Zhang H."/>
            <person name="Dai N."/>
            <person name="Sheng W."/>
            <person name="Hou X."/>
            <person name="Wei L."/>
        </authorList>
    </citation>
    <scope>NUCLEOTIDE SEQUENCE</scope>
    <source>
        <strain evidence="13">3651</strain>
        <tissue evidence="13">Leaf</tissue>
    </source>
</reference>
<dbReference type="SUPFAM" id="SSF101936">
    <property type="entry name" value="DNA-binding pseudobarrel domain"/>
    <property type="match status" value="1"/>
</dbReference>
<dbReference type="InterPro" id="IPR053793">
    <property type="entry name" value="PB1-like"/>
</dbReference>
<dbReference type="PROSITE" id="PS50863">
    <property type="entry name" value="B3"/>
    <property type="match status" value="1"/>
</dbReference>
<comment type="subunit">
    <text evidence="3 10">Homodimers and heterodimers.</text>
</comment>
<proteinExistence type="inferred from homology"/>
<name>A0AAE1YTP7_9LAMI</name>
<dbReference type="Gene3D" id="2.30.30.1040">
    <property type="match status" value="1"/>
</dbReference>
<dbReference type="GO" id="GO:0006355">
    <property type="term" value="P:regulation of DNA-templated transcription"/>
    <property type="evidence" value="ECO:0007669"/>
    <property type="project" value="InterPro"/>
</dbReference>
<dbReference type="EMBL" id="JACGWO010000002">
    <property type="protein sequence ID" value="KAK4436001.1"/>
    <property type="molecule type" value="Genomic_DNA"/>
</dbReference>
<dbReference type="Gene3D" id="3.10.20.90">
    <property type="entry name" value="Phosphatidylinositol 3-kinase Catalytic Subunit, Chain A, domain 1"/>
    <property type="match status" value="1"/>
</dbReference>
<evidence type="ECO:0000259" key="11">
    <source>
        <dbReference type="PROSITE" id="PS50863"/>
    </source>
</evidence>
<dbReference type="GO" id="GO:0005634">
    <property type="term" value="C:nucleus"/>
    <property type="evidence" value="ECO:0007669"/>
    <property type="project" value="UniProtKB-SubCell"/>
</dbReference>
<keyword evidence="4 10" id="KW-0805">Transcription regulation</keyword>
<evidence type="ECO:0000256" key="2">
    <source>
        <dbReference type="ARBA" id="ARBA00007853"/>
    </source>
</evidence>
<dbReference type="AlphaFoldDB" id="A0AAE1YTP7"/>
<evidence type="ECO:0000256" key="6">
    <source>
        <dbReference type="ARBA" id="ARBA00023163"/>
    </source>
</evidence>
<dbReference type="InterPro" id="IPR015300">
    <property type="entry name" value="DNA-bd_pseudobarrel_sf"/>
</dbReference>
<comment type="similarity">
    <text evidence="2 10">Belongs to the ARF family.</text>
</comment>
<evidence type="ECO:0000313" key="13">
    <source>
        <dbReference type="EMBL" id="KAK4436001.1"/>
    </source>
</evidence>
<gene>
    <name evidence="13" type="ORF">Salat_0763800</name>
</gene>
<dbReference type="InterPro" id="IPR044835">
    <property type="entry name" value="ARF_plant"/>
</dbReference>
<feature type="domain" description="PB1" evidence="12">
    <location>
        <begin position="572"/>
        <end position="652"/>
    </location>
</feature>
<evidence type="ECO:0000256" key="4">
    <source>
        <dbReference type="ARBA" id="ARBA00023015"/>
    </source>
</evidence>
<evidence type="ECO:0000256" key="8">
    <source>
        <dbReference type="ARBA" id="ARBA00023294"/>
    </source>
</evidence>
<evidence type="ECO:0000256" key="5">
    <source>
        <dbReference type="ARBA" id="ARBA00023125"/>
    </source>
</evidence>
<dbReference type="FunFam" id="2.40.330.10:FF:000001">
    <property type="entry name" value="Auxin response factor"/>
    <property type="match status" value="1"/>
</dbReference>
<dbReference type="PROSITE" id="PS51745">
    <property type="entry name" value="PB1"/>
    <property type="match status" value="1"/>
</dbReference>
<evidence type="ECO:0000256" key="1">
    <source>
        <dbReference type="ARBA" id="ARBA00004123"/>
    </source>
</evidence>
<keyword evidence="6 10" id="KW-0804">Transcription</keyword>
<dbReference type="GO" id="GO:0048829">
    <property type="term" value="P:root cap development"/>
    <property type="evidence" value="ECO:0007669"/>
    <property type="project" value="UniProtKB-ARBA"/>
</dbReference>
<accession>A0AAE1YTP7</accession>
<evidence type="ECO:0000313" key="14">
    <source>
        <dbReference type="Proteomes" id="UP001293254"/>
    </source>
</evidence>
<evidence type="ECO:0000256" key="3">
    <source>
        <dbReference type="ARBA" id="ARBA00011726"/>
    </source>
</evidence>
<evidence type="ECO:0000256" key="9">
    <source>
        <dbReference type="ARBA" id="ARBA00037697"/>
    </source>
</evidence>
<evidence type="ECO:0000259" key="12">
    <source>
        <dbReference type="PROSITE" id="PS51745"/>
    </source>
</evidence>
<dbReference type="FunFam" id="2.30.30.1040:FF:000002">
    <property type="entry name" value="Auxin response factor"/>
    <property type="match status" value="1"/>
</dbReference>
<feature type="domain" description="TF-B3" evidence="11">
    <location>
        <begin position="116"/>
        <end position="218"/>
    </location>
</feature>
<keyword evidence="5 10" id="KW-0238">DNA-binding</keyword>
<dbReference type="CDD" id="cd10017">
    <property type="entry name" value="B3_DNA"/>
    <property type="match status" value="1"/>
</dbReference>